<reference evidence="8" key="1">
    <citation type="submission" date="2018-08" db="EMBL/GenBank/DDBJ databases">
        <authorList>
            <person name="Kim S.-J."/>
            <person name="Jung G.-Y."/>
        </authorList>
    </citation>
    <scope>NUCLEOTIDE SEQUENCE [LARGE SCALE GENOMIC DNA]</scope>
    <source>
        <strain evidence="8">GY_G</strain>
    </source>
</reference>
<feature type="binding site" evidence="4">
    <location>
        <position position="189"/>
    </location>
    <ligand>
        <name>S-adenosyl-L-methionine</name>
        <dbReference type="ChEBI" id="CHEBI:59789"/>
    </ligand>
</feature>
<evidence type="ECO:0000313" key="8">
    <source>
        <dbReference type="Proteomes" id="UP000263833"/>
    </source>
</evidence>
<keyword evidence="3 4" id="KW-0949">S-adenosyl-L-methionine</keyword>
<dbReference type="CDD" id="cd02440">
    <property type="entry name" value="AdoMet_MTases"/>
    <property type="match status" value="1"/>
</dbReference>
<gene>
    <name evidence="4 7" type="primary">prmC</name>
    <name evidence="7" type="ORF">DXH95_13745</name>
</gene>
<dbReference type="SUPFAM" id="SSF53335">
    <property type="entry name" value="S-adenosyl-L-methionine-dependent methyltransferases"/>
    <property type="match status" value="1"/>
</dbReference>
<dbReference type="EC" id="2.1.1.297" evidence="4"/>
<dbReference type="InterPro" id="IPR029063">
    <property type="entry name" value="SAM-dependent_MTases_sf"/>
</dbReference>
<dbReference type="PANTHER" id="PTHR18895">
    <property type="entry name" value="HEMK METHYLTRANSFERASE"/>
    <property type="match status" value="1"/>
</dbReference>
<dbReference type="Pfam" id="PF17827">
    <property type="entry name" value="PrmC_N"/>
    <property type="match status" value="1"/>
</dbReference>
<evidence type="ECO:0000256" key="4">
    <source>
        <dbReference type="HAMAP-Rule" id="MF_02126"/>
    </source>
</evidence>
<proteinExistence type="inferred from homology"/>
<dbReference type="InterPro" id="IPR040758">
    <property type="entry name" value="PrmC_N"/>
</dbReference>
<evidence type="ECO:0000259" key="6">
    <source>
        <dbReference type="Pfam" id="PF17827"/>
    </source>
</evidence>
<comment type="caution">
    <text evidence="7">The sequence shown here is derived from an EMBL/GenBank/DDBJ whole genome shotgun (WGS) entry which is preliminary data.</text>
</comment>
<dbReference type="PANTHER" id="PTHR18895:SF74">
    <property type="entry name" value="MTRF1L RELEASE FACTOR GLUTAMINE METHYLTRANSFERASE"/>
    <property type="match status" value="1"/>
</dbReference>
<dbReference type="Gene3D" id="1.10.8.10">
    <property type="entry name" value="DNA helicase RuvA subunit, C-terminal domain"/>
    <property type="match status" value="1"/>
</dbReference>
<comment type="catalytic activity">
    <reaction evidence="4">
        <text>L-glutaminyl-[peptide chain release factor] + S-adenosyl-L-methionine = N(5)-methyl-L-glutaminyl-[peptide chain release factor] + S-adenosyl-L-homocysteine + H(+)</text>
        <dbReference type="Rhea" id="RHEA:42896"/>
        <dbReference type="Rhea" id="RHEA-COMP:10271"/>
        <dbReference type="Rhea" id="RHEA-COMP:10272"/>
        <dbReference type="ChEBI" id="CHEBI:15378"/>
        <dbReference type="ChEBI" id="CHEBI:30011"/>
        <dbReference type="ChEBI" id="CHEBI:57856"/>
        <dbReference type="ChEBI" id="CHEBI:59789"/>
        <dbReference type="ChEBI" id="CHEBI:61891"/>
        <dbReference type="EC" id="2.1.1.297"/>
    </reaction>
</comment>
<comment type="function">
    <text evidence="4">Methylates the class 1 translation termination release factors RF1/PrfA and RF2/PrfB on the glutamine residue of the universally conserved GGQ motif.</text>
</comment>
<evidence type="ECO:0000259" key="5">
    <source>
        <dbReference type="Pfam" id="PF13847"/>
    </source>
</evidence>
<dbReference type="HAMAP" id="MF_02126">
    <property type="entry name" value="RF_methyltr_PrmC"/>
    <property type="match status" value="1"/>
</dbReference>
<feature type="binding site" evidence="4">
    <location>
        <begin position="119"/>
        <end position="123"/>
    </location>
    <ligand>
        <name>S-adenosyl-L-methionine</name>
        <dbReference type="ChEBI" id="CHEBI:59789"/>
    </ligand>
</feature>
<dbReference type="Pfam" id="PF13847">
    <property type="entry name" value="Methyltransf_31"/>
    <property type="match status" value="1"/>
</dbReference>
<dbReference type="InterPro" id="IPR004556">
    <property type="entry name" value="HemK-like"/>
</dbReference>
<feature type="binding site" evidence="4">
    <location>
        <begin position="189"/>
        <end position="192"/>
    </location>
    <ligand>
        <name>substrate</name>
    </ligand>
</feature>
<feature type="domain" description="Release factor glutamine methyltransferase N-terminal" evidence="6">
    <location>
        <begin position="10"/>
        <end position="73"/>
    </location>
</feature>
<evidence type="ECO:0000256" key="1">
    <source>
        <dbReference type="ARBA" id="ARBA00022603"/>
    </source>
</evidence>
<keyword evidence="2 4" id="KW-0808">Transferase</keyword>
<dbReference type="NCBIfam" id="TIGR00536">
    <property type="entry name" value="hemK_fam"/>
    <property type="match status" value="1"/>
</dbReference>
<evidence type="ECO:0000313" key="7">
    <source>
        <dbReference type="EMBL" id="RDV02970.1"/>
    </source>
</evidence>
<sequence>MSISASQQLVAATQLLERVSDTPRLDAELLMAHALGLSRNNLLLRARDLTPPAEFDALLQRRLAHEPVAYIRGYQEFWDLTLAVTPDVLIPRGDSETLIEAAQKHFAGSPLPLRILDLGTGSGALLLASLSIFKEAQGVAIDASAAALAVAQGNAERLGFAGSTAFFHRDWRDAGWTDDLGQFDLILCNPPYIETDAELAPQVRAYEPASALFAGANGLDDYKLLIPRIPALLKPSGVAIFEIGLGQHEAITRLATQQGFVVSPHRDLADIIRALSLSKPHSG</sequence>
<dbReference type="AlphaFoldDB" id="A0A371B5W9"/>
<evidence type="ECO:0000256" key="2">
    <source>
        <dbReference type="ARBA" id="ARBA00022679"/>
    </source>
</evidence>
<dbReference type="InterPro" id="IPR025714">
    <property type="entry name" value="Methyltranfer_dom"/>
</dbReference>
<dbReference type="InterPro" id="IPR050320">
    <property type="entry name" value="N5-glutamine_MTase"/>
</dbReference>
<dbReference type="InterPro" id="IPR019874">
    <property type="entry name" value="RF_methyltr_PrmC"/>
</dbReference>
<dbReference type="EMBL" id="QRGP01000002">
    <property type="protein sequence ID" value="RDV02970.1"/>
    <property type="molecule type" value="Genomic_DNA"/>
</dbReference>
<organism evidence="7 8">
    <name type="scientific">Sphingorhabdus pulchriflava</name>
    <dbReference type="NCBI Taxonomy" id="2292257"/>
    <lineage>
        <taxon>Bacteria</taxon>
        <taxon>Pseudomonadati</taxon>
        <taxon>Pseudomonadota</taxon>
        <taxon>Alphaproteobacteria</taxon>
        <taxon>Sphingomonadales</taxon>
        <taxon>Sphingomonadaceae</taxon>
        <taxon>Sphingorhabdus</taxon>
    </lineage>
</organism>
<keyword evidence="8" id="KW-1185">Reference proteome</keyword>
<keyword evidence="1 4" id="KW-0489">Methyltransferase</keyword>
<dbReference type="NCBIfam" id="TIGR03534">
    <property type="entry name" value="RF_mod_PrmC"/>
    <property type="match status" value="1"/>
</dbReference>
<feature type="domain" description="Methyltransferase" evidence="5">
    <location>
        <begin position="114"/>
        <end position="240"/>
    </location>
</feature>
<dbReference type="InterPro" id="IPR002052">
    <property type="entry name" value="DNA_methylase_N6_adenine_CS"/>
</dbReference>
<evidence type="ECO:0000256" key="3">
    <source>
        <dbReference type="ARBA" id="ARBA00022691"/>
    </source>
</evidence>
<feature type="binding site" evidence="4">
    <location>
        <position position="171"/>
    </location>
    <ligand>
        <name>S-adenosyl-L-methionine</name>
        <dbReference type="ChEBI" id="CHEBI:59789"/>
    </ligand>
</feature>
<dbReference type="GO" id="GO:0102559">
    <property type="term" value="F:peptide chain release factor N(5)-glutamine methyltransferase activity"/>
    <property type="evidence" value="ECO:0007669"/>
    <property type="project" value="UniProtKB-EC"/>
</dbReference>
<dbReference type="OrthoDB" id="9800643at2"/>
<dbReference type="Proteomes" id="UP000263833">
    <property type="component" value="Unassembled WGS sequence"/>
</dbReference>
<dbReference type="GO" id="GO:0003676">
    <property type="term" value="F:nucleic acid binding"/>
    <property type="evidence" value="ECO:0007669"/>
    <property type="project" value="InterPro"/>
</dbReference>
<name>A0A371B5W9_9SPHN</name>
<dbReference type="GO" id="GO:0032259">
    <property type="term" value="P:methylation"/>
    <property type="evidence" value="ECO:0007669"/>
    <property type="project" value="UniProtKB-KW"/>
</dbReference>
<feature type="binding site" evidence="4">
    <location>
        <position position="142"/>
    </location>
    <ligand>
        <name>S-adenosyl-L-methionine</name>
        <dbReference type="ChEBI" id="CHEBI:59789"/>
    </ligand>
</feature>
<dbReference type="Gene3D" id="3.40.50.150">
    <property type="entry name" value="Vaccinia Virus protein VP39"/>
    <property type="match status" value="1"/>
</dbReference>
<accession>A0A371B5W9</accession>
<comment type="similarity">
    <text evidence="4">Belongs to the protein N5-glutamine methyltransferase family. PrmC subfamily.</text>
</comment>
<protein>
    <recommendedName>
        <fullName evidence="4">Release factor glutamine methyltransferase</fullName>
        <shortName evidence="4">RF MTase</shortName>
        <ecNumber evidence="4">2.1.1.297</ecNumber>
    </recommendedName>
    <alternativeName>
        <fullName evidence="4">N5-glutamine methyltransferase PrmC</fullName>
    </alternativeName>
    <alternativeName>
        <fullName evidence="4">Protein-(glutamine-N5) MTase PrmC</fullName>
    </alternativeName>
    <alternativeName>
        <fullName evidence="4">Protein-glutamine N-methyltransferase PrmC</fullName>
    </alternativeName>
</protein>
<dbReference type="PROSITE" id="PS00092">
    <property type="entry name" value="N6_MTASE"/>
    <property type="match status" value="1"/>
</dbReference>